<proteinExistence type="predicted"/>
<name>A0ABU8K7R6_9HYPH</name>
<comment type="caution">
    <text evidence="1">The sequence shown here is derived from an EMBL/GenBank/DDBJ whole genome shotgun (WGS) entry which is preliminary data.</text>
</comment>
<protein>
    <submittedName>
        <fullName evidence="1">Uncharacterized protein</fullName>
    </submittedName>
</protein>
<gene>
    <name evidence="1" type="ORF">O7A05_06060</name>
</gene>
<sequence>MTNAFHSITVERATEAYVLSRGKARFLSIAKAIRAIRTLMPTCKASDRQLEEMLAAASIVHGVAVAFDKTTSDSVAPQLHS</sequence>
<evidence type="ECO:0000313" key="1">
    <source>
        <dbReference type="EMBL" id="MEI9401750.1"/>
    </source>
</evidence>
<reference evidence="1 2" key="1">
    <citation type="submission" date="2022-12" db="EMBL/GenBank/DDBJ databases">
        <authorList>
            <person name="Muema E."/>
        </authorList>
    </citation>
    <scope>NUCLEOTIDE SEQUENCE [LARGE SCALE GENOMIC DNA]</scope>
    <source>
        <strain evidence="2">1330</strain>
    </source>
</reference>
<dbReference type="RefSeq" id="WP_337092076.1">
    <property type="nucleotide sequence ID" value="NZ_JAPYKO010000003.1"/>
</dbReference>
<evidence type="ECO:0000313" key="2">
    <source>
        <dbReference type="Proteomes" id="UP001366503"/>
    </source>
</evidence>
<organism evidence="1 2">
    <name type="scientific">Mesorhizobium argentiipisi</name>
    <dbReference type="NCBI Taxonomy" id="3015175"/>
    <lineage>
        <taxon>Bacteria</taxon>
        <taxon>Pseudomonadati</taxon>
        <taxon>Pseudomonadota</taxon>
        <taxon>Alphaproteobacteria</taxon>
        <taxon>Hyphomicrobiales</taxon>
        <taxon>Phyllobacteriaceae</taxon>
        <taxon>Mesorhizobium</taxon>
    </lineage>
</organism>
<accession>A0ABU8K7R6</accession>
<keyword evidence="2" id="KW-1185">Reference proteome</keyword>
<dbReference type="EMBL" id="JAPYKO010000003">
    <property type="protein sequence ID" value="MEI9401750.1"/>
    <property type="molecule type" value="Genomic_DNA"/>
</dbReference>
<dbReference type="Proteomes" id="UP001366503">
    <property type="component" value="Unassembled WGS sequence"/>
</dbReference>